<dbReference type="SMART" id="SM00343">
    <property type="entry name" value="ZnF_C2HC"/>
    <property type="match status" value="2"/>
</dbReference>
<gene>
    <name evidence="3" type="ORF">Tco_0910897</name>
</gene>
<sequence>MESELWNLTVKGTDVVGYTQRFQELALLCPGMVPDEEKKIERYIWGLPDNIQGNVTSAEPTRLQDAVRLANSLMDQKVRASASRQVEDKRRWESNQGNNHVQQPPPKRQNMARAYTAGYGEKKAYVGNLPYCNKCKLHHARPCTVKCGNCKRVDHMTKDCRTPVPAITQRALVANQKAAVTCYECGKQGHYRSKYLRLKNQNYGNQVRNGEARGRAYALG</sequence>
<dbReference type="EMBL" id="BQNB010014641">
    <property type="protein sequence ID" value="GJT30622.1"/>
    <property type="molecule type" value="Genomic_DNA"/>
</dbReference>
<proteinExistence type="predicted"/>
<dbReference type="Gene3D" id="4.10.60.10">
    <property type="entry name" value="Zinc finger, CCHC-type"/>
    <property type="match status" value="1"/>
</dbReference>
<organism evidence="3 4">
    <name type="scientific">Tanacetum coccineum</name>
    <dbReference type="NCBI Taxonomy" id="301880"/>
    <lineage>
        <taxon>Eukaryota</taxon>
        <taxon>Viridiplantae</taxon>
        <taxon>Streptophyta</taxon>
        <taxon>Embryophyta</taxon>
        <taxon>Tracheophyta</taxon>
        <taxon>Spermatophyta</taxon>
        <taxon>Magnoliopsida</taxon>
        <taxon>eudicotyledons</taxon>
        <taxon>Gunneridae</taxon>
        <taxon>Pentapetalae</taxon>
        <taxon>asterids</taxon>
        <taxon>campanulids</taxon>
        <taxon>Asterales</taxon>
        <taxon>Asteraceae</taxon>
        <taxon>Asteroideae</taxon>
        <taxon>Anthemideae</taxon>
        <taxon>Anthemidinae</taxon>
        <taxon>Tanacetum</taxon>
    </lineage>
</organism>
<comment type="caution">
    <text evidence="3">The sequence shown here is derived from an EMBL/GenBank/DDBJ whole genome shotgun (WGS) entry which is preliminary data.</text>
</comment>
<feature type="domain" description="CCHC-type" evidence="2">
    <location>
        <begin position="181"/>
        <end position="197"/>
    </location>
</feature>
<keyword evidence="4" id="KW-1185">Reference proteome</keyword>
<evidence type="ECO:0000313" key="4">
    <source>
        <dbReference type="Proteomes" id="UP001151760"/>
    </source>
</evidence>
<evidence type="ECO:0000259" key="2">
    <source>
        <dbReference type="SMART" id="SM00343"/>
    </source>
</evidence>
<feature type="domain" description="CCHC-type" evidence="2">
    <location>
        <begin position="146"/>
        <end position="162"/>
    </location>
</feature>
<evidence type="ECO:0000256" key="1">
    <source>
        <dbReference type="SAM" id="MobiDB-lite"/>
    </source>
</evidence>
<dbReference type="Proteomes" id="UP001151760">
    <property type="component" value="Unassembled WGS sequence"/>
</dbReference>
<reference evidence="3" key="2">
    <citation type="submission" date="2022-01" db="EMBL/GenBank/DDBJ databases">
        <authorList>
            <person name="Yamashiro T."/>
            <person name="Shiraishi A."/>
            <person name="Satake H."/>
            <person name="Nakayama K."/>
        </authorList>
    </citation>
    <scope>NUCLEOTIDE SEQUENCE</scope>
</reference>
<feature type="region of interest" description="Disordered" evidence="1">
    <location>
        <begin position="78"/>
        <end position="109"/>
    </location>
</feature>
<dbReference type="InterPro" id="IPR001878">
    <property type="entry name" value="Znf_CCHC"/>
</dbReference>
<reference evidence="3" key="1">
    <citation type="journal article" date="2022" name="Int. J. Mol. Sci.">
        <title>Draft Genome of Tanacetum Coccineum: Genomic Comparison of Closely Related Tanacetum-Family Plants.</title>
        <authorList>
            <person name="Yamashiro T."/>
            <person name="Shiraishi A."/>
            <person name="Nakayama K."/>
            <person name="Satake H."/>
        </authorList>
    </citation>
    <scope>NUCLEOTIDE SEQUENCE</scope>
</reference>
<accession>A0ABQ5CVT8</accession>
<evidence type="ECO:0000313" key="3">
    <source>
        <dbReference type="EMBL" id="GJT30622.1"/>
    </source>
</evidence>
<protein>
    <recommendedName>
        <fullName evidence="2">CCHC-type domain-containing protein</fullName>
    </recommendedName>
</protein>
<name>A0ABQ5CVT8_9ASTR</name>